<reference evidence="3" key="1">
    <citation type="journal article" date="2023" name="Mol. Phylogenet. Evol.">
        <title>Genome-scale phylogeny and comparative genomics of the fungal order Sordariales.</title>
        <authorList>
            <person name="Hensen N."/>
            <person name="Bonometti L."/>
            <person name="Westerberg I."/>
            <person name="Brannstrom I.O."/>
            <person name="Guillou S."/>
            <person name="Cros-Aarteil S."/>
            <person name="Calhoun S."/>
            <person name="Haridas S."/>
            <person name="Kuo A."/>
            <person name="Mondo S."/>
            <person name="Pangilinan J."/>
            <person name="Riley R."/>
            <person name="LaButti K."/>
            <person name="Andreopoulos B."/>
            <person name="Lipzen A."/>
            <person name="Chen C."/>
            <person name="Yan M."/>
            <person name="Daum C."/>
            <person name="Ng V."/>
            <person name="Clum A."/>
            <person name="Steindorff A."/>
            <person name="Ohm R.A."/>
            <person name="Martin F."/>
            <person name="Silar P."/>
            <person name="Natvig D.O."/>
            <person name="Lalanne C."/>
            <person name="Gautier V."/>
            <person name="Ament-Velasquez S.L."/>
            <person name="Kruys A."/>
            <person name="Hutchinson M.I."/>
            <person name="Powell A.J."/>
            <person name="Barry K."/>
            <person name="Miller A.N."/>
            <person name="Grigoriev I.V."/>
            <person name="Debuchy R."/>
            <person name="Gladieux P."/>
            <person name="Hiltunen Thoren M."/>
            <person name="Johannesson H."/>
        </authorList>
    </citation>
    <scope>NUCLEOTIDE SEQUENCE [LARGE SCALE GENOMIC DNA]</scope>
    <source>
        <strain evidence="3">CBS 284.82</strain>
    </source>
</reference>
<dbReference type="AlphaFoldDB" id="A0AAN6SL62"/>
<dbReference type="EMBL" id="MU855111">
    <property type="protein sequence ID" value="KAK4031155.1"/>
    <property type="molecule type" value="Genomic_DNA"/>
</dbReference>
<feature type="region of interest" description="Disordered" evidence="1">
    <location>
        <begin position="1"/>
        <end position="61"/>
    </location>
</feature>
<proteinExistence type="predicted"/>
<protein>
    <submittedName>
        <fullName evidence="2">Uncharacterized protein</fullName>
    </submittedName>
</protein>
<sequence>MATRMGGMPVREREKSAPVVGPALLPGTAQPTRAHYSDEDMDDDDDDDDDDDSRNRGTPFAGLKDETIARMLIDTVKADDRDTVYYIVDELIGRL</sequence>
<feature type="compositionally biased region" description="Acidic residues" evidence="1">
    <location>
        <begin position="39"/>
        <end position="52"/>
    </location>
</feature>
<name>A0AAN6SL62_9PEZI</name>
<evidence type="ECO:0000313" key="2">
    <source>
        <dbReference type="EMBL" id="KAK4031155.1"/>
    </source>
</evidence>
<evidence type="ECO:0000313" key="3">
    <source>
        <dbReference type="Proteomes" id="UP001303115"/>
    </source>
</evidence>
<evidence type="ECO:0000256" key="1">
    <source>
        <dbReference type="SAM" id="MobiDB-lite"/>
    </source>
</evidence>
<organism evidence="2 3">
    <name type="scientific">Parachaetomium inaequale</name>
    <dbReference type="NCBI Taxonomy" id="2588326"/>
    <lineage>
        <taxon>Eukaryota</taxon>
        <taxon>Fungi</taxon>
        <taxon>Dikarya</taxon>
        <taxon>Ascomycota</taxon>
        <taxon>Pezizomycotina</taxon>
        <taxon>Sordariomycetes</taxon>
        <taxon>Sordariomycetidae</taxon>
        <taxon>Sordariales</taxon>
        <taxon>Chaetomiaceae</taxon>
        <taxon>Parachaetomium</taxon>
    </lineage>
</organism>
<accession>A0AAN6SL62</accession>
<comment type="caution">
    <text evidence="2">The sequence shown here is derived from an EMBL/GenBank/DDBJ whole genome shotgun (WGS) entry which is preliminary data.</text>
</comment>
<dbReference type="Proteomes" id="UP001303115">
    <property type="component" value="Unassembled WGS sequence"/>
</dbReference>
<gene>
    <name evidence="2" type="ORF">C8A01DRAFT_21593</name>
</gene>
<keyword evidence="3" id="KW-1185">Reference proteome</keyword>